<dbReference type="OrthoDB" id="811374at2"/>
<dbReference type="EMBL" id="JXQW01000061">
    <property type="protein sequence ID" value="KIP97050.1"/>
    <property type="molecule type" value="Genomic_DNA"/>
</dbReference>
<protein>
    <recommendedName>
        <fullName evidence="3">Restriction endonuclease type IV Mrr domain-containing protein</fullName>
    </recommendedName>
</protein>
<dbReference type="RefSeq" id="WP_042555524.1">
    <property type="nucleotide sequence ID" value="NZ_JXQW01000061.1"/>
</dbReference>
<accession>A0A0D0KJI1</accession>
<evidence type="ECO:0000313" key="2">
    <source>
        <dbReference type="Proteomes" id="UP000032068"/>
    </source>
</evidence>
<sequence length="498" mass="56034">MRKEVSPEKIEAELSAVIKPSSLIAGLDGFPYGDLEDREFEILVYTLIKDEISLDKSSGEVKVSLMQGTGERGRDVILSSALGGIGVVQCKKLSKRLGKPDACKEIIKFALHSIIDESLASDCQQFEYHMYASGGFTENAQKFFDSHCSVIDTDLESKEFNEYVAAVVNFYEGFKFFRESPPVIQVAEIIKSFKLLKFDANDLNVRLSGNHRVASCFFKAKVYVDSESIIPAIEAALDRRGLALLTDEHLRELTQRISRVSSEKRVSLGHLDIFGYHRDIYAYLTNNEFDDLLKKVEAVRQFFTFKTMSVISDTVMSLMYERITIPLLHDFKVHPFTVSVVGQYLIKTVLPIFMKGAVSPSAFEGQFGAAEVTFNEVAAESISSVMKFIKGDYSNFPEPDPDREKRISHFQVLSDGITSEDYALAIVTHDMKILSPIVDQIIRDVCRLTDENRTIVIKDRMLLENPQSLSKVFEELESLKIGQGSKKSFVDQLPKNDA</sequence>
<comment type="caution">
    <text evidence="1">The sequence shown here is derived from an EMBL/GenBank/DDBJ whole genome shotgun (WGS) entry which is preliminary data.</text>
</comment>
<reference evidence="1 2" key="1">
    <citation type="submission" date="2014-12" db="EMBL/GenBank/DDBJ databases">
        <title>16Stimator: statistical estimation of ribosomal gene copy numbers from draft genome assemblies.</title>
        <authorList>
            <person name="Perisin M.A."/>
            <person name="Vetter M."/>
            <person name="Gilbert J.A."/>
            <person name="Bergelson J."/>
        </authorList>
    </citation>
    <scope>NUCLEOTIDE SEQUENCE [LARGE SCALE GENOMIC DNA]</scope>
    <source>
        <strain evidence="1 2">MEJ086</strain>
    </source>
</reference>
<name>A0A0D0KJI1_9PSED</name>
<dbReference type="AlphaFoldDB" id="A0A0D0KJI1"/>
<proteinExistence type="predicted"/>
<dbReference type="Proteomes" id="UP000032068">
    <property type="component" value="Unassembled WGS sequence"/>
</dbReference>
<gene>
    <name evidence="1" type="ORF">RU08_19565</name>
</gene>
<evidence type="ECO:0000313" key="1">
    <source>
        <dbReference type="EMBL" id="KIP97050.1"/>
    </source>
</evidence>
<organism evidence="1 2">
    <name type="scientific">Pseudomonas fulva</name>
    <dbReference type="NCBI Taxonomy" id="47880"/>
    <lineage>
        <taxon>Bacteria</taxon>
        <taxon>Pseudomonadati</taxon>
        <taxon>Pseudomonadota</taxon>
        <taxon>Gammaproteobacteria</taxon>
        <taxon>Pseudomonadales</taxon>
        <taxon>Pseudomonadaceae</taxon>
        <taxon>Pseudomonas</taxon>
    </lineage>
</organism>
<evidence type="ECO:0008006" key="3">
    <source>
        <dbReference type="Google" id="ProtNLM"/>
    </source>
</evidence>